<keyword evidence="1" id="KW-1133">Transmembrane helix</keyword>
<keyword evidence="1" id="KW-0812">Transmembrane</keyword>
<name>A0A1Y2EV03_9FUNG</name>
<protein>
    <submittedName>
        <fullName evidence="2">Uncharacterized protein</fullName>
    </submittedName>
</protein>
<proteinExistence type="predicted"/>
<keyword evidence="1" id="KW-0472">Membrane</keyword>
<evidence type="ECO:0000256" key="1">
    <source>
        <dbReference type="SAM" id="Phobius"/>
    </source>
</evidence>
<evidence type="ECO:0000313" key="2">
    <source>
        <dbReference type="EMBL" id="ORY74675.1"/>
    </source>
</evidence>
<evidence type="ECO:0000313" key="3">
    <source>
        <dbReference type="Proteomes" id="UP000193920"/>
    </source>
</evidence>
<dbReference type="EMBL" id="MCOG01000028">
    <property type="protein sequence ID" value="ORY74675.1"/>
    <property type="molecule type" value="Genomic_DNA"/>
</dbReference>
<dbReference type="Proteomes" id="UP000193920">
    <property type="component" value="Unassembled WGS sequence"/>
</dbReference>
<reference evidence="2 3" key="1">
    <citation type="submission" date="2016-08" db="EMBL/GenBank/DDBJ databases">
        <title>A Parts List for Fungal Cellulosomes Revealed by Comparative Genomics.</title>
        <authorList>
            <consortium name="DOE Joint Genome Institute"/>
            <person name="Haitjema C.H."/>
            <person name="Gilmore S.P."/>
            <person name="Henske J.K."/>
            <person name="Solomon K.V."/>
            <person name="De Groot R."/>
            <person name="Kuo A."/>
            <person name="Mondo S.J."/>
            <person name="Salamov A.A."/>
            <person name="Labutti K."/>
            <person name="Zhao Z."/>
            <person name="Chiniquy J."/>
            <person name="Barry K."/>
            <person name="Brewer H.M."/>
            <person name="Purvine S.O."/>
            <person name="Wright A.T."/>
            <person name="Boxma B."/>
            <person name="Van Alen T."/>
            <person name="Hackstein J.H."/>
            <person name="Baker S.E."/>
            <person name="Grigoriev I.V."/>
            <person name="O'Malley M.A."/>
        </authorList>
    </citation>
    <scope>NUCLEOTIDE SEQUENCE [LARGE SCALE GENOMIC DNA]</scope>
    <source>
        <strain evidence="2 3">G1</strain>
    </source>
</reference>
<keyword evidence="3" id="KW-1185">Reference proteome</keyword>
<organism evidence="2 3">
    <name type="scientific">Neocallimastix californiae</name>
    <dbReference type="NCBI Taxonomy" id="1754190"/>
    <lineage>
        <taxon>Eukaryota</taxon>
        <taxon>Fungi</taxon>
        <taxon>Fungi incertae sedis</taxon>
        <taxon>Chytridiomycota</taxon>
        <taxon>Chytridiomycota incertae sedis</taxon>
        <taxon>Neocallimastigomycetes</taxon>
        <taxon>Neocallimastigales</taxon>
        <taxon>Neocallimastigaceae</taxon>
        <taxon>Neocallimastix</taxon>
    </lineage>
</organism>
<gene>
    <name evidence="2" type="ORF">LY90DRAFT_148739</name>
</gene>
<dbReference type="AlphaFoldDB" id="A0A1Y2EV03"/>
<comment type="caution">
    <text evidence="2">The sequence shown here is derived from an EMBL/GenBank/DDBJ whole genome shotgun (WGS) entry which is preliminary data.</text>
</comment>
<feature type="transmembrane region" description="Helical" evidence="1">
    <location>
        <begin position="13"/>
        <end position="31"/>
    </location>
</feature>
<accession>A0A1Y2EV03</accession>
<sequence length="50" mass="6296">MKSILNYFYLNEILFKNILYIYIYLYVTFIIKSITNKHYIINLFIYIYQV</sequence>